<reference evidence="2" key="1">
    <citation type="journal article" date="2014" name="Int. J. Syst. Evol. Microbiol.">
        <title>Complete genome sequence of Corynebacterium casei LMG S-19264T (=DSM 44701T), isolated from a smear-ripened cheese.</title>
        <authorList>
            <consortium name="US DOE Joint Genome Institute (JGI-PGF)"/>
            <person name="Walter F."/>
            <person name="Albersmeier A."/>
            <person name="Kalinowski J."/>
            <person name="Ruckert C."/>
        </authorList>
    </citation>
    <scope>NUCLEOTIDE SEQUENCE</scope>
    <source>
        <strain evidence="2">CGMCC 1.15448</strain>
    </source>
</reference>
<keyword evidence="1" id="KW-0472">Membrane</keyword>
<dbReference type="RefSeq" id="WP_188928435.1">
    <property type="nucleotide sequence ID" value="NZ_BMJC01000001.1"/>
</dbReference>
<name>A0A8J2U8A7_9BACT</name>
<feature type="transmembrane region" description="Helical" evidence="1">
    <location>
        <begin position="6"/>
        <end position="22"/>
    </location>
</feature>
<keyword evidence="1" id="KW-0812">Transmembrane</keyword>
<dbReference type="AlphaFoldDB" id="A0A8J2U8A7"/>
<evidence type="ECO:0000313" key="3">
    <source>
        <dbReference type="Proteomes" id="UP000607559"/>
    </source>
</evidence>
<organism evidence="2 3">
    <name type="scientific">Puia dinghuensis</name>
    <dbReference type="NCBI Taxonomy" id="1792502"/>
    <lineage>
        <taxon>Bacteria</taxon>
        <taxon>Pseudomonadati</taxon>
        <taxon>Bacteroidota</taxon>
        <taxon>Chitinophagia</taxon>
        <taxon>Chitinophagales</taxon>
        <taxon>Chitinophagaceae</taxon>
        <taxon>Puia</taxon>
    </lineage>
</organism>
<dbReference type="InterPro" id="IPR023393">
    <property type="entry name" value="START-like_dom_sf"/>
</dbReference>
<keyword evidence="3" id="KW-1185">Reference proteome</keyword>
<accession>A0A8J2U8A7</accession>
<evidence type="ECO:0000313" key="2">
    <source>
        <dbReference type="EMBL" id="GGA85843.1"/>
    </source>
</evidence>
<comment type="caution">
    <text evidence="2">The sequence shown here is derived from an EMBL/GenBank/DDBJ whole genome shotgun (WGS) entry which is preliminary data.</text>
</comment>
<dbReference type="Pfam" id="PF10604">
    <property type="entry name" value="Polyketide_cyc2"/>
    <property type="match status" value="1"/>
</dbReference>
<dbReference type="EMBL" id="BMJC01000001">
    <property type="protein sequence ID" value="GGA85843.1"/>
    <property type="molecule type" value="Genomic_DNA"/>
</dbReference>
<evidence type="ECO:0008006" key="4">
    <source>
        <dbReference type="Google" id="ProtNLM"/>
    </source>
</evidence>
<dbReference type="InterPro" id="IPR019587">
    <property type="entry name" value="Polyketide_cyclase/dehydratase"/>
</dbReference>
<dbReference type="Gene3D" id="3.30.530.20">
    <property type="match status" value="1"/>
</dbReference>
<dbReference type="CDD" id="cd07818">
    <property type="entry name" value="SRPBCC_1"/>
    <property type="match status" value="1"/>
</dbReference>
<evidence type="ECO:0000256" key="1">
    <source>
        <dbReference type="SAM" id="Phobius"/>
    </source>
</evidence>
<reference evidence="2" key="2">
    <citation type="submission" date="2020-09" db="EMBL/GenBank/DDBJ databases">
        <authorList>
            <person name="Sun Q."/>
            <person name="Zhou Y."/>
        </authorList>
    </citation>
    <scope>NUCLEOTIDE SEQUENCE</scope>
    <source>
        <strain evidence="2">CGMCC 1.15448</strain>
    </source>
</reference>
<proteinExistence type="predicted"/>
<keyword evidence="1" id="KW-1133">Transmembrane helix</keyword>
<dbReference type="Proteomes" id="UP000607559">
    <property type="component" value="Unassembled WGS sequence"/>
</dbReference>
<sequence>MIALYIVLGIIALFFIIAAFVGRRWNYEKSILINAPLEKVWNNVSTLQAINRWNPWMERDPNLTVKYSGTDGTPGASFSWDSPVKNVGAGSQTITKILPNAEVDSRIDFIRPFKGQGDAYVILSPERSTTRVSWGIESSSPYPMNILKLFGVIEKNMNRAFSDGLNKLKGLCEN</sequence>
<dbReference type="SUPFAM" id="SSF55961">
    <property type="entry name" value="Bet v1-like"/>
    <property type="match status" value="1"/>
</dbReference>
<protein>
    <recommendedName>
        <fullName evidence="4">Polyketide cyclase</fullName>
    </recommendedName>
</protein>
<gene>
    <name evidence="2" type="ORF">GCM10011511_06120</name>
</gene>